<proteinExistence type="inferred from homology"/>
<dbReference type="GO" id="GO:0008198">
    <property type="term" value="F:ferrous iron binding"/>
    <property type="evidence" value="ECO:0007669"/>
    <property type="project" value="TreeGrafter"/>
</dbReference>
<protein>
    <submittedName>
        <fullName evidence="6">Cysteine dioxygenase family protein</fullName>
    </submittedName>
</protein>
<dbReference type="RefSeq" id="WP_021294906.1">
    <property type="nucleotide sequence ID" value="NZ_AURB01000024.1"/>
</dbReference>
<dbReference type="InterPro" id="IPR011051">
    <property type="entry name" value="RmlC_Cupin_sf"/>
</dbReference>
<dbReference type="AlphaFoldDB" id="T0DTV4"/>
<accession>T0DTV4</accession>
<evidence type="ECO:0000256" key="4">
    <source>
        <dbReference type="ARBA" id="ARBA00023002"/>
    </source>
</evidence>
<keyword evidence="4" id="KW-0560">Oxidoreductase</keyword>
<evidence type="ECO:0000256" key="2">
    <source>
        <dbReference type="ARBA" id="ARBA00022723"/>
    </source>
</evidence>
<keyword evidence="2" id="KW-0479">Metal-binding</keyword>
<evidence type="ECO:0000313" key="6">
    <source>
        <dbReference type="EMBL" id="UNO49108.1"/>
    </source>
</evidence>
<dbReference type="PANTHER" id="PTHR12918:SF1">
    <property type="entry name" value="CYSTEINE DIOXYGENASE TYPE 1"/>
    <property type="match status" value="1"/>
</dbReference>
<comment type="similarity">
    <text evidence="1">Belongs to the cysteine dioxygenase family.</text>
</comment>
<dbReference type="KEGG" id="aaco:K1I37_00635"/>
<keyword evidence="3 6" id="KW-0223">Dioxygenase</keyword>
<organism evidence="6 7">
    <name type="scientific">Alicyclobacillus acidoterrestris (strain ATCC 49025 / DSM 3922 / CIP 106132 / NCIMB 13137 / GD3B)</name>
    <dbReference type="NCBI Taxonomy" id="1356854"/>
    <lineage>
        <taxon>Bacteria</taxon>
        <taxon>Bacillati</taxon>
        <taxon>Bacillota</taxon>
        <taxon>Bacilli</taxon>
        <taxon>Bacillales</taxon>
        <taxon>Alicyclobacillaceae</taxon>
        <taxon>Alicyclobacillus</taxon>
    </lineage>
</organism>
<keyword evidence="7" id="KW-1185">Reference proteome</keyword>
<dbReference type="GO" id="GO:0016702">
    <property type="term" value="F:oxidoreductase activity, acting on single donors with incorporation of molecular oxygen, incorporation of two atoms of oxygen"/>
    <property type="evidence" value="ECO:0007669"/>
    <property type="project" value="InterPro"/>
</dbReference>
<reference evidence="7" key="1">
    <citation type="journal article" date="2022" name="G3 (Bethesda)">
        <title>Unveiling the complete genome sequence of Alicyclobacillus acidoterrestris DSM 3922T, a taint-producing strain.</title>
        <authorList>
            <person name="Leonardo I.C."/>
            <person name="Barreto Crespo M.T."/>
            <person name="Gaspar F.B."/>
        </authorList>
    </citation>
    <scope>NUCLEOTIDE SEQUENCE [LARGE SCALE GENOMIC DNA]</scope>
    <source>
        <strain evidence="7">DSM 3922</strain>
    </source>
</reference>
<accession>A0A9E6ZHQ7</accession>
<dbReference type="SUPFAM" id="SSF51182">
    <property type="entry name" value="RmlC-like cupins"/>
    <property type="match status" value="1"/>
</dbReference>
<dbReference type="InterPro" id="IPR014710">
    <property type="entry name" value="RmlC-like_jellyroll"/>
</dbReference>
<keyword evidence="5" id="KW-0408">Iron</keyword>
<dbReference type="STRING" id="1356854.N007_02000"/>
<dbReference type="EMBL" id="CP080467">
    <property type="protein sequence ID" value="UNO49108.1"/>
    <property type="molecule type" value="Genomic_DNA"/>
</dbReference>
<evidence type="ECO:0000256" key="1">
    <source>
        <dbReference type="ARBA" id="ARBA00006622"/>
    </source>
</evidence>
<dbReference type="Pfam" id="PF05995">
    <property type="entry name" value="CDO_I"/>
    <property type="match status" value="1"/>
</dbReference>
<dbReference type="CDD" id="cd10548">
    <property type="entry name" value="cupin_CDO"/>
    <property type="match status" value="1"/>
</dbReference>
<name>T0DTV4_ALIAG</name>
<dbReference type="eggNOG" id="COG5553">
    <property type="taxonomic scope" value="Bacteria"/>
</dbReference>
<dbReference type="Gene3D" id="2.60.120.10">
    <property type="entry name" value="Jelly Rolls"/>
    <property type="match status" value="1"/>
</dbReference>
<dbReference type="InterPro" id="IPR010300">
    <property type="entry name" value="CDO_1"/>
</dbReference>
<dbReference type="Proteomes" id="UP000829401">
    <property type="component" value="Chromosome"/>
</dbReference>
<evidence type="ECO:0000256" key="5">
    <source>
        <dbReference type="ARBA" id="ARBA00023004"/>
    </source>
</evidence>
<evidence type="ECO:0000256" key="3">
    <source>
        <dbReference type="ARBA" id="ARBA00022964"/>
    </source>
</evidence>
<gene>
    <name evidence="6" type="ORF">K1I37_00635</name>
</gene>
<sequence>MGQPHDESADLEFTDFIEKLAFLIDHSANDAERVMGAEDLVKELIRGACSWLTPDKRQPSDEHYARHSLYRDPQDRFELLALVWKPGQCTSLHDHDGTWGVEAVLEGQIEVTNYFIVEEHADQTVRLAHTGAFTIGRLSTGRILPPADCHILKAHGDETAITLHVYGKQLRKFKVFEQSEDSDLYVVRDYYVDYVSPQ</sequence>
<dbReference type="PANTHER" id="PTHR12918">
    <property type="entry name" value="CYSTEINE DIOXYGENASE"/>
    <property type="match status" value="1"/>
</dbReference>
<evidence type="ECO:0000313" key="7">
    <source>
        <dbReference type="Proteomes" id="UP000829401"/>
    </source>
</evidence>
<dbReference type="OrthoDB" id="7059163at2"/>